<comment type="caution">
    <text evidence="1">The sequence shown here is derived from an EMBL/GenBank/DDBJ whole genome shotgun (WGS) entry which is preliminary data.</text>
</comment>
<name>A0ACC2KMK0_PERAE</name>
<protein>
    <submittedName>
        <fullName evidence="1">Uncharacterized protein</fullName>
    </submittedName>
</protein>
<evidence type="ECO:0000313" key="1">
    <source>
        <dbReference type="EMBL" id="KAJ8622184.1"/>
    </source>
</evidence>
<accession>A0ACC2KMK0</accession>
<dbReference type="Proteomes" id="UP001234297">
    <property type="component" value="Chromosome 10"/>
</dbReference>
<gene>
    <name evidence="1" type="ORF">MRB53_030713</name>
</gene>
<dbReference type="EMBL" id="CM056818">
    <property type="protein sequence ID" value="KAJ8622184.1"/>
    <property type="molecule type" value="Genomic_DNA"/>
</dbReference>
<evidence type="ECO:0000313" key="2">
    <source>
        <dbReference type="Proteomes" id="UP001234297"/>
    </source>
</evidence>
<sequence length="230" mass="25979">MAEISGKGDESRGYLQDHIQDYEEQELGKKFESIRETSPLIMKEPSIDQDTVTSSESRIVMALMIDATVEEYVLEDYLQVHLRRQDEQILALEKMVFEMKDKLNTIMEEAHLEKELARFVDKGGGGLEEPSFKEEDNKLEDPRVCRVKKYWVVERWHQSICLAKGEGKPWAPEMEPQIDGVGGAAKKGQSSNLIPGSPCKDEKAERGVGYPLPQPGKEEKDLGSHKSGSK</sequence>
<organism evidence="1 2">
    <name type="scientific">Persea americana</name>
    <name type="common">Avocado</name>
    <dbReference type="NCBI Taxonomy" id="3435"/>
    <lineage>
        <taxon>Eukaryota</taxon>
        <taxon>Viridiplantae</taxon>
        <taxon>Streptophyta</taxon>
        <taxon>Embryophyta</taxon>
        <taxon>Tracheophyta</taxon>
        <taxon>Spermatophyta</taxon>
        <taxon>Magnoliopsida</taxon>
        <taxon>Magnoliidae</taxon>
        <taxon>Laurales</taxon>
        <taxon>Lauraceae</taxon>
        <taxon>Persea</taxon>
    </lineage>
</organism>
<reference evidence="1 2" key="1">
    <citation type="journal article" date="2022" name="Hortic Res">
        <title>A haplotype resolved chromosomal level avocado genome allows analysis of novel avocado genes.</title>
        <authorList>
            <person name="Nath O."/>
            <person name="Fletcher S.J."/>
            <person name="Hayward A."/>
            <person name="Shaw L.M."/>
            <person name="Masouleh A.K."/>
            <person name="Furtado A."/>
            <person name="Henry R.J."/>
            <person name="Mitter N."/>
        </authorList>
    </citation>
    <scope>NUCLEOTIDE SEQUENCE [LARGE SCALE GENOMIC DNA]</scope>
    <source>
        <strain evidence="2">cv. Hass</strain>
    </source>
</reference>
<proteinExistence type="predicted"/>
<keyword evidence="2" id="KW-1185">Reference proteome</keyword>